<feature type="compositionally biased region" description="Polar residues" evidence="6">
    <location>
        <begin position="390"/>
        <end position="408"/>
    </location>
</feature>
<sequence length="1000" mass="103250">MRAWLTRVRPRVTVPVAILAVAVAGATATAVAPGADDPSYRVIDQVIEVPEEPGGDTAIGLDTSLFLPDDAPGPVPAILVAHGFAGSKETSREEAAELAEAGFAVLTWTARGFGASGGRIGLNDPDYEVADVTHLIDWLAERPEIRLDGEGDPRVGMTGGSYGGAVTLLAAGADDRIDAIAPRSTYHDLADALFPDASGGGPGNGVFKQMWTGLLFTAGSAGTQDPEGLGGLVGPGAPGTPGEDPDGGGARGGASDADAPAPAPDADTGSVRCGRFRADFCAMYEEAAEKGRPSADMLDLLHRNSPASAVDDITAPTLLVQGMQDTLFPLDQADATARALRDNGVPLDVMWTEGGHDAAEPEGRDTADAIRDWFDAWLRGDGPDEAETGFSVTRPQHVSNGGRSTRQGTVPRAARAEDYPGLEGTDTDTLPLAPAGSARGQDGPQEIVAPPGGSPAALSSVPGLGALSRLGGGLPGGGGIAVDIPGQTAVFSSDPLDEDLTVTGAPTVTVRVGGGGDDAPAEAVLFAKVYDVTPDGMATLPRQLVAPFRVSLGDGPSDVEVRLPAIDHTFAEGHSLRLAVSTGDMAYAQPDTAATYTVDLPDTQAGLTLPLQPDLVTPRAMLPAWTWALPLSAVIVAAALLLLGRRRSGPAPADPGLADVPLRIDGLTKRFPNGHLAVDDLSLRVERGQVLGLLGPNGAGKTTTLRMLMGLVRPDAGDIRIFGHQVVPGTPALARLGSFVEGPGHLPHLSGRANLELYWRATGRPLGESRVDEAVRIAALGEALDRPVRTYSQGMRQRLSIAQAMLGLPDLLVLDEPTNGLDPPQIREMRDVLVAYAATGRTVIISSHLLAEVEQTCTHVVVMDRGRHVAAGPVADIVGEGDAVLVGVDDPAAVADRVRAIDGVAEAEPAEDGLVVRLREGQGGVARLVAELVSSGLDVHRVVPRRRLEDAFLSLITAGERRVGERAEPPPPGAEGRIAGAAETSGRASARGDTEAGERS</sequence>
<dbReference type="InterPro" id="IPR001375">
    <property type="entry name" value="Peptidase_S9_cat"/>
</dbReference>
<dbReference type="GO" id="GO:0016887">
    <property type="term" value="F:ATP hydrolysis activity"/>
    <property type="evidence" value="ECO:0007669"/>
    <property type="project" value="InterPro"/>
</dbReference>
<dbReference type="InterPro" id="IPR029058">
    <property type="entry name" value="AB_hydrolase_fold"/>
</dbReference>
<dbReference type="PANTHER" id="PTHR43335:SF4">
    <property type="entry name" value="ABC TRANSPORTER, ATP-BINDING PROTEIN"/>
    <property type="match status" value="1"/>
</dbReference>
<dbReference type="Pfam" id="PF02129">
    <property type="entry name" value="Peptidase_S15"/>
    <property type="match status" value="1"/>
</dbReference>
<evidence type="ECO:0000256" key="7">
    <source>
        <dbReference type="SAM" id="SignalP"/>
    </source>
</evidence>
<keyword evidence="7" id="KW-0732">Signal</keyword>
<gene>
    <name evidence="9" type="ORF">HNR23_001282</name>
</gene>
<name>A0A7W9YFN3_9ACTN</name>
<evidence type="ECO:0000313" key="10">
    <source>
        <dbReference type="Proteomes" id="UP000546642"/>
    </source>
</evidence>
<keyword evidence="4" id="KW-0378">Hydrolase</keyword>
<dbReference type="SMART" id="SM00939">
    <property type="entry name" value="PepX_C"/>
    <property type="match status" value="1"/>
</dbReference>
<dbReference type="GO" id="GO:0008236">
    <property type="term" value="F:serine-type peptidase activity"/>
    <property type="evidence" value="ECO:0007669"/>
    <property type="project" value="InterPro"/>
</dbReference>
<evidence type="ECO:0000256" key="3">
    <source>
        <dbReference type="ARBA" id="ARBA00022741"/>
    </source>
</evidence>
<feature type="compositionally biased region" description="Gly residues" evidence="6">
    <location>
        <begin position="228"/>
        <end position="239"/>
    </location>
</feature>
<dbReference type="AlphaFoldDB" id="A0A7W9YFN3"/>
<feature type="compositionally biased region" description="Low complexity" evidence="6">
    <location>
        <begin position="253"/>
        <end position="269"/>
    </location>
</feature>
<keyword evidence="2" id="KW-0813">Transport</keyword>
<dbReference type="InterPro" id="IPR027417">
    <property type="entry name" value="P-loop_NTPase"/>
</dbReference>
<dbReference type="InterPro" id="IPR003439">
    <property type="entry name" value="ABC_transporter-like_ATP-bd"/>
</dbReference>
<comment type="caution">
    <text evidence="9">The sequence shown here is derived from an EMBL/GenBank/DDBJ whole genome shotgun (WGS) entry which is preliminary data.</text>
</comment>
<evidence type="ECO:0000256" key="1">
    <source>
        <dbReference type="ARBA" id="ARBA00005417"/>
    </source>
</evidence>
<evidence type="ECO:0000313" key="9">
    <source>
        <dbReference type="EMBL" id="MBB6171222.1"/>
    </source>
</evidence>
<dbReference type="GO" id="GO:0006508">
    <property type="term" value="P:proteolysis"/>
    <property type="evidence" value="ECO:0007669"/>
    <property type="project" value="InterPro"/>
</dbReference>
<organism evidence="9 10">
    <name type="scientific">Nocardiopsis mwathae</name>
    <dbReference type="NCBI Taxonomy" id="1472723"/>
    <lineage>
        <taxon>Bacteria</taxon>
        <taxon>Bacillati</taxon>
        <taxon>Actinomycetota</taxon>
        <taxon>Actinomycetes</taxon>
        <taxon>Streptosporangiales</taxon>
        <taxon>Nocardiopsidaceae</taxon>
        <taxon>Nocardiopsis</taxon>
    </lineage>
</organism>
<dbReference type="PROSITE" id="PS00211">
    <property type="entry name" value="ABC_TRANSPORTER_1"/>
    <property type="match status" value="1"/>
</dbReference>
<dbReference type="SMART" id="SM00382">
    <property type="entry name" value="AAA"/>
    <property type="match status" value="1"/>
</dbReference>
<evidence type="ECO:0000256" key="6">
    <source>
        <dbReference type="SAM" id="MobiDB-lite"/>
    </source>
</evidence>
<dbReference type="SUPFAM" id="SSF53474">
    <property type="entry name" value="alpha/beta-Hydrolases"/>
    <property type="match status" value="1"/>
</dbReference>
<proteinExistence type="inferred from homology"/>
<dbReference type="InterPro" id="IPR008979">
    <property type="entry name" value="Galactose-bd-like_sf"/>
</dbReference>
<dbReference type="SUPFAM" id="SSF52540">
    <property type="entry name" value="P-loop containing nucleoside triphosphate hydrolases"/>
    <property type="match status" value="1"/>
</dbReference>
<dbReference type="Gene3D" id="3.40.50.300">
    <property type="entry name" value="P-loop containing nucleotide triphosphate hydrolases"/>
    <property type="match status" value="1"/>
</dbReference>
<feature type="chain" id="PRO_5038475896" evidence="7">
    <location>
        <begin position="33"/>
        <end position="1000"/>
    </location>
</feature>
<reference evidence="9 10" key="1">
    <citation type="submission" date="2020-08" db="EMBL/GenBank/DDBJ databases">
        <title>Sequencing the genomes of 1000 actinobacteria strains.</title>
        <authorList>
            <person name="Klenk H.-P."/>
        </authorList>
    </citation>
    <scope>NUCLEOTIDE SEQUENCE [LARGE SCALE GENOMIC DNA]</scope>
    <source>
        <strain evidence="9 10">DSM 46659</strain>
    </source>
</reference>
<dbReference type="PANTHER" id="PTHR43335">
    <property type="entry name" value="ABC TRANSPORTER, ATP-BINDING PROTEIN"/>
    <property type="match status" value="1"/>
</dbReference>
<feature type="signal peptide" evidence="7">
    <location>
        <begin position="1"/>
        <end position="32"/>
    </location>
</feature>
<dbReference type="EMBL" id="JACHDS010000001">
    <property type="protein sequence ID" value="MBB6171222.1"/>
    <property type="molecule type" value="Genomic_DNA"/>
</dbReference>
<protein>
    <submittedName>
        <fullName evidence="9">ABC-2 type transport system ATP-binding protein</fullName>
    </submittedName>
</protein>
<dbReference type="InterPro" id="IPR000383">
    <property type="entry name" value="Xaa-Pro-like_dom"/>
</dbReference>
<keyword evidence="3" id="KW-0547">Nucleotide-binding</keyword>
<feature type="region of interest" description="Disordered" evidence="6">
    <location>
        <begin position="382"/>
        <end position="460"/>
    </location>
</feature>
<feature type="region of interest" description="Disordered" evidence="6">
    <location>
        <begin position="960"/>
        <end position="1000"/>
    </location>
</feature>
<dbReference type="GO" id="GO:0005524">
    <property type="term" value="F:ATP binding"/>
    <property type="evidence" value="ECO:0007669"/>
    <property type="project" value="UniProtKB-KW"/>
</dbReference>
<dbReference type="Pfam" id="PF00326">
    <property type="entry name" value="Peptidase_S9"/>
    <property type="match status" value="1"/>
</dbReference>
<dbReference type="InterPro" id="IPR003593">
    <property type="entry name" value="AAA+_ATPase"/>
</dbReference>
<dbReference type="RefSeq" id="WP_343070443.1">
    <property type="nucleotide sequence ID" value="NZ_JACHDS010000001.1"/>
</dbReference>
<evidence type="ECO:0000256" key="4">
    <source>
        <dbReference type="ARBA" id="ARBA00022801"/>
    </source>
</evidence>
<feature type="domain" description="ABC transporter" evidence="8">
    <location>
        <begin position="662"/>
        <end position="890"/>
    </location>
</feature>
<dbReference type="Pfam" id="PF00005">
    <property type="entry name" value="ABC_tran"/>
    <property type="match status" value="1"/>
</dbReference>
<feature type="compositionally biased region" description="Low complexity" evidence="6">
    <location>
        <begin position="974"/>
        <end position="983"/>
    </location>
</feature>
<accession>A0A7W9YFN3</accession>
<dbReference type="GO" id="GO:0008239">
    <property type="term" value="F:dipeptidyl-peptidase activity"/>
    <property type="evidence" value="ECO:0007669"/>
    <property type="project" value="InterPro"/>
</dbReference>
<evidence type="ECO:0000259" key="8">
    <source>
        <dbReference type="PROSITE" id="PS50893"/>
    </source>
</evidence>
<feature type="region of interest" description="Disordered" evidence="6">
    <location>
        <begin position="225"/>
        <end position="270"/>
    </location>
</feature>
<dbReference type="InterPro" id="IPR013736">
    <property type="entry name" value="Xaa-Pro_dipept_C"/>
</dbReference>
<dbReference type="Proteomes" id="UP000546642">
    <property type="component" value="Unassembled WGS sequence"/>
</dbReference>
<dbReference type="Gene3D" id="2.60.120.260">
    <property type="entry name" value="Galactose-binding domain-like"/>
    <property type="match status" value="1"/>
</dbReference>
<dbReference type="Gene3D" id="3.40.50.1820">
    <property type="entry name" value="alpha/beta hydrolase"/>
    <property type="match status" value="2"/>
</dbReference>
<evidence type="ECO:0000256" key="5">
    <source>
        <dbReference type="ARBA" id="ARBA00022840"/>
    </source>
</evidence>
<dbReference type="InterPro" id="IPR017871">
    <property type="entry name" value="ABC_transporter-like_CS"/>
</dbReference>
<keyword evidence="10" id="KW-1185">Reference proteome</keyword>
<dbReference type="SUPFAM" id="SSF49785">
    <property type="entry name" value="Galactose-binding domain-like"/>
    <property type="match status" value="1"/>
</dbReference>
<dbReference type="Pfam" id="PF08530">
    <property type="entry name" value="PepX_C"/>
    <property type="match status" value="1"/>
</dbReference>
<comment type="similarity">
    <text evidence="1">Belongs to the ABC transporter superfamily.</text>
</comment>
<dbReference type="PROSITE" id="PS50893">
    <property type="entry name" value="ABC_TRANSPORTER_2"/>
    <property type="match status" value="1"/>
</dbReference>
<evidence type="ECO:0000256" key="2">
    <source>
        <dbReference type="ARBA" id="ARBA00022448"/>
    </source>
</evidence>
<keyword evidence="5 9" id="KW-0067">ATP-binding</keyword>
<feature type="compositionally biased region" description="Basic and acidic residues" evidence="6">
    <location>
        <begin position="990"/>
        <end position="1000"/>
    </location>
</feature>